<keyword evidence="4" id="KW-1185">Reference proteome</keyword>
<reference evidence="3 4" key="1">
    <citation type="submission" date="2018-08" db="EMBL/GenBank/DDBJ databases">
        <title>Complete genome sequence of type strain Thalassospira indica MCCC 1A01103T, isolated from isolated from deep seawater of the Indian Ocean.</title>
        <authorList>
            <person name="Liu Y."/>
        </authorList>
    </citation>
    <scope>NUCLEOTIDE SEQUENCE [LARGE SCALE GENOMIC DNA]</scope>
    <source>
        <strain evidence="3 4">PB8BT</strain>
    </source>
</reference>
<feature type="domain" description="TniQ" evidence="1">
    <location>
        <begin position="18"/>
        <end position="173"/>
    </location>
</feature>
<gene>
    <name evidence="3" type="ORF">DY252_19250</name>
</gene>
<feature type="domain" description="Transposon Tn7 transposition protein TnsD C-terminal" evidence="2">
    <location>
        <begin position="332"/>
        <end position="452"/>
    </location>
</feature>
<dbReference type="InterPro" id="IPR009492">
    <property type="entry name" value="TniQ"/>
</dbReference>
<name>A0ABM6Y2P9_9PROT</name>
<proteinExistence type="predicted"/>
<dbReference type="Proteomes" id="UP000256971">
    <property type="component" value="Chromosome"/>
</dbReference>
<dbReference type="InterPro" id="IPR032750">
    <property type="entry name" value="TnsD_C"/>
</dbReference>
<protein>
    <submittedName>
        <fullName evidence="3">Transcriptional antiterminator</fullName>
    </submittedName>
</protein>
<evidence type="ECO:0000259" key="2">
    <source>
        <dbReference type="Pfam" id="PF15978"/>
    </source>
</evidence>
<evidence type="ECO:0000313" key="4">
    <source>
        <dbReference type="Proteomes" id="UP000256971"/>
    </source>
</evidence>
<dbReference type="Pfam" id="PF06527">
    <property type="entry name" value="TniQ"/>
    <property type="match status" value="1"/>
</dbReference>
<evidence type="ECO:0000313" key="3">
    <source>
        <dbReference type="EMBL" id="AXO16126.1"/>
    </source>
</evidence>
<feature type="domain" description="Transposon Tn7 transposition protein TnsD C-terminal" evidence="2">
    <location>
        <begin position="212"/>
        <end position="317"/>
    </location>
</feature>
<dbReference type="EMBL" id="CP031555">
    <property type="protein sequence ID" value="AXO16126.1"/>
    <property type="molecule type" value="Genomic_DNA"/>
</dbReference>
<accession>A0ABM6Y2P9</accession>
<sequence length="527" mass="61437">MLLNTGLVSVFRMSLQNFPKALPDELLGSVLARSVHQLGVKDDKVALKLLFGSRNVVPSGLMQGHIDMLLEHVGHIWPISSSEVIQRHSLLPLFRPFSTHEKYSKLLADLCSGRMNFGMLRSGINASRLKWTNTFRVCPVCWHEQRAEYGFAVWSRVLQCPGVECCPDHKCLLVDSKISMPSERRHELVGAHQYRLECSLAVAAEQRLVQVADCIKQLLDLNYPFVTPGHWTGFYRQIVKDKGLVLGGRVDHDAIRSEVLCYWGEQQLERWGLELSGDSNWLLSMFRTHRRPFNYLQHLVVLQAFEQPTNLERLFQQVASFPAEPLARRHYENSRADYSRQEYREIWRQLLADASSLKSIRSSAEGARVYSWLYRYDREWLMKNKPAAMARKPRNHIDWTARDRDYARRICRLERSLRHQIDGPRRSQAWYLRQMGLKSSFRMKSHLLPLCRLLLNRYAESVDEYQTRRLASCVLRLMEEKKEFQLYEVERLAGLSKERCRKAARQIIRDHIACWSGIAQVSSRLQA</sequence>
<dbReference type="Pfam" id="PF15978">
    <property type="entry name" value="TnsD"/>
    <property type="match status" value="2"/>
</dbReference>
<organism evidence="3 4">
    <name type="scientific">Thalassospira indica</name>
    <dbReference type="NCBI Taxonomy" id="1891279"/>
    <lineage>
        <taxon>Bacteria</taxon>
        <taxon>Pseudomonadati</taxon>
        <taxon>Pseudomonadota</taxon>
        <taxon>Alphaproteobacteria</taxon>
        <taxon>Rhodospirillales</taxon>
        <taxon>Thalassospiraceae</taxon>
        <taxon>Thalassospira</taxon>
    </lineage>
</organism>
<evidence type="ECO:0000259" key="1">
    <source>
        <dbReference type="Pfam" id="PF06527"/>
    </source>
</evidence>